<organism evidence="18 19">
    <name type="scientific">Papio hamadryas papillomavirus 1</name>
    <dbReference type="NCBI Taxonomy" id="990303"/>
    <lineage>
        <taxon>Viruses</taxon>
        <taxon>Monodnaviria</taxon>
        <taxon>Shotokuvirae</taxon>
        <taxon>Cossaviricota</taxon>
        <taxon>Papovaviricetes</taxon>
        <taxon>Zurhausenvirales</taxon>
        <taxon>Papillomaviridae</taxon>
        <taxon>Firstpapillomavirinae</taxon>
        <taxon>Alphapapillomavirus</taxon>
        <taxon>Rhesus papillomavirus type 1</taxon>
    </lineage>
</organism>
<dbReference type="SUPFAM" id="SSF161229">
    <property type="entry name" value="E6 C-terminal domain-like"/>
    <property type="match status" value="2"/>
</dbReference>
<dbReference type="KEGG" id="vg:12218716"/>
<evidence type="ECO:0000256" key="14">
    <source>
        <dbReference type="ARBA" id="ARBA00023280"/>
    </source>
</evidence>
<evidence type="ECO:0000256" key="2">
    <source>
        <dbReference type="ARBA" id="ARBA00022518"/>
    </source>
</evidence>
<dbReference type="RefSeq" id="YP_006202688.1">
    <property type="nucleotide sequence ID" value="NC_017716.1"/>
</dbReference>
<evidence type="ECO:0000256" key="4">
    <source>
        <dbReference type="ARBA" id="ARBA00022581"/>
    </source>
</evidence>
<keyword evidence="4 16" id="KW-0945">Host-virus interaction</keyword>
<name>H9LBT7_RHPV1</name>
<dbReference type="InterPro" id="IPR038575">
    <property type="entry name" value="E6_sf"/>
</dbReference>
<evidence type="ECO:0000256" key="12">
    <source>
        <dbReference type="ARBA" id="ARBA00023163"/>
    </source>
</evidence>
<keyword evidence="16" id="KW-1113">Inhibition of host RLR pathway by virus</keyword>
<feature type="short sequence motif" description="PDZ-binding domain" evidence="16">
    <location>
        <begin position="157"/>
        <end position="159"/>
    </location>
</feature>
<keyword evidence="9 16" id="KW-0805">Transcription regulation</keyword>
<keyword evidence="5 16" id="KW-1090">Inhibition of host innate immune response by virus</keyword>
<evidence type="ECO:0000256" key="11">
    <source>
        <dbReference type="ARBA" id="ARBA00023159"/>
    </source>
</evidence>
<evidence type="ECO:0000256" key="3">
    <source>
        <dbReference type="ARBA" id="ARBA00022562"/>
    </source>
</evidence>
<keyword evidence="6 16" id="KW-0479">Metal-binding</keyword>
<comment type="similarity">
    <text evidence="1 17">Belongs to the papillomaviridae E6 protein family.</text>
</comment>
<keyword evidence="10 16" id="KW-0238">DNA-binding</keyword>
<comment type="miscellaneous">
    <text evidence="16">Belongs to the high risk human alphapapillomavirus family. The cancer-causing human papillomavirus E6 protein has a unique carboxy terminal PDZ domain containing substrate.</text>
</comment>
<dbReference type="GeneID" id="12218716"/>
<accession>H9LBT7</accession>
<dbReference type="EMBL" id="JF304764">
    <property type="protein sequence ID" value="AEA35047.1"/>
    <property type="molecule type" value="Genomic_DNA"/>
</dbReference>
<keyword evidence="12 16" id="KW-0804">Transcription</keyword>
<evidence type="ECO:0000256" key="13">
    <source>
        <dbReference type="ARBA" id="ARBA00023200"/>
    </source>
</evidence>
<dbReference type="HAMAP" id="MF_04006">
    <property type="entry name" value="HPV_E6"/>
    <property type="match status" value="1"/>
</dbReference>
<evidence type="ECO:0000256" key="5">
    <source>
        <dbReference type="ARBA" id="ARBA00022632"/>
    </source>
</evidence>
<dbReference type="GO" id="GO:0030165">
    <property type="term" value="F:PDZ domain binding"/>
    <property type="evidence" value="ECO:0007669"/>
    <property type="project" value="UniProtKB-UniRule"/>
</dbReference>
<dbReference type="GO" id="GO:0008270">
    <property type="term" value="F:zinc ion binding"/>
    <property type="evidence" value="ECO:0007669"/>
    <property type="project" value="UniProtKB-KW"/>
</dbReference>
<keyword evidence="15 16" id="KW-1119">Modulation of host cell apoptosis by virus</keyword>
<comment type="subcellular location">
    <subcellularLocation>
        <location evidence="16 17">Host cytoplasm</location>
    </subcellularLocation>
    <subcellularLocation>
        <location evidence="16 17">Host nucleus</location>
    </subcellularLocation>
</comment>
<comment type="subunit">
    <text evidence="16">Forms homodimers. Interacts with ubiquitin-protein ligase UBE3A/E6-AP and thus forms a complex with human TP53. Interacts with human NFX1 and MAGI3. Interacts with human IRF3; this interaction inhibits the establishment of antiviral state. Interacts with human TYK2; this interaction inhibits JAK-STAT activation by interferon alpha. Interacts with host DLG1; this interaction leads to the proteasomal degradation of DLG1.</text>
</comment>
<dbReference type="GO" id="GO:0006351">
    <property type="term" value="P:DNA-templated transcription"/>
    <property type="evidence" value="ECO:0007669"/>
    <property type="project" value="UniProtKB-UniRule"/>
</dbReference>
<evidence type="ECO:0000256" key="9">
    <source>
        <dbReference type="ARBA" id="ARBA00023015"/>
    </source>
</evidence>
<gene>
    <name evidence="16 18" type="primary">E6</name>
</gene>
<evidence type="ECO:0000256" key="1">
    <source>
        <dbReference type="ARBA" id="ARBA00006346"/>
    </source>
</evidence>
<dbReference type="GO" id="GO:0039648">
    <property type="term" value="P:symbiont-mediated perturbation of host ubiquitin-like protein modification"/>
    <property type="evidence" value="ECO:0007669"/>
    <property type="project" value="UniProtKB-UniRule"/>
</dbReference>
<dbReference type="GO" id="GO:0042025">
    <property type="term" value="C:host cell nucleus"/>
    <property type="evidence" value="ECO:0007669"/>
    <property type="project" value="UniProtKB-SubCell"/>
</dbReference>
<keyword evidence="11 16" id="KW-0010">Activator</keyword>
<evidence type="ECO:0000256" key="15">
    <source>
        <dbReference type="ARBA" id="ARBA00023323"/>
    </source>
</evidence>
<keyword evidence="3 16" id="KW-1048">Host nucleus</keyword>
<dbReference type="GO" id="GO:0006355">
    <property type="term" value="P:regulation of DNA-templated transcription"/>
    <property type="evidence" value="ECO:0007669"/>
    <property type="project" value="UniProtKB-UniRule"/>
</dbReference>
<keyword evidence="16" id="KW-1092">Inhibition of host IRF3 by virus</keyword>
<dbReference type="GO" id="GO:0030430">
    <property type="term" value="C:host cell cytoplasm"/>
    <property type="evidence" value="ECO:0007669"/>
    <property type="project" value="UniProtKB-SubCell"/>
</dbReference>
<dbReference type="InterPro" id="IPR001334">
    <property type="entry name" value="E6"/>
</dbReference>
<dbReference type="GO" id="GO:0052150">
    <property type="term" value="P:symbiont-mediated perturbation of host apoptosis"/>
    <property type="evidence" value="ECO:0007669"/>
    <property type="project" value="UniProtKB-KW"/>
</dbReference>
<evidence type="ECO:0000256" key="7">
    <source>
        <dbReference type="ARBA" id="ARBA00022771"/>
    </source>
</evidence>
<evidence type="ECO:0000256" key="17">
    <source>
        <dbReference type="RuleBase" id="RU363123"/>
    </source>
</evidence>
<dbReference type="Gene3D" id="3.30.240.40">
    <property type="entry name" value="E6 early regulatory protein"/>
    <property type="match status" value="2"/>
</dbReference>
<evidence type="ECO:0000256" key="8">
    <source>
        <dbReference type="ARBA" id="ARBA00022833"/>
    </source>
</evidence>
<evidence type="ECO:0000256" key="6">
    <source>
        <dbReference type="ARBA" id="ARBA00022723"/>
    </source>
</evidence>
<keyword evidence="14 16" id="KW-0899">Viral immunoevasion</keyword>
<sequence length="159" mass="18891">MVEGYQERARTLHELCEQRGETQHTIELECVYCLAPLTRIEVYDFARWDLRVVYRRGNAYGVCRLCLRFYSKVRKYRRYNYSIYGSTLERSLKKQLGDIVIRCYCCQKPLGPVEKQRHVDRGQRFHNIADVWTGRCLECWRPSEAELNPDIDEDAGTEV</sequence>
<dbReference type="OrthoDB" id="27353at10239"/>
<comment type="function">
    <text evidence="16">Plays a major role in the induction and maintenance of cellular transformation. Acts mainly as an oncoprotein by stimulating the destruction of many host cell key regulatory proteins. E6 associates with host UBE3A/E6-AP ubiquitin-protein ligase, and inactivates tumor suppressors TP53 and TP73 by targeting them to the 26S proteasome for degradation. In turn, DNA damage and chromosomal instabilities increase and lead to cell proliferation and cancer development. The complex E6/E6AP targets several other substrates to degradation via the proteasome including host DLG1 or NFX-91, a repressor of human telomerase reverse transcriptase (hTERT). The resulting increased expression of hTERT prevents the shortening of telomere length leading to cell immortalization. Other cellular targets including BAK1, Fas-associated death domain-containing protein (FADD) and procaspase 8, are degraded by E6/E6AP causing inhibition of apoptosis. E6 also inhibits immune response by interacting with host IRF3 and TYK2. These interactions prevent IRF3 transcriptional activities and inhibit TYK2-mediated JAK-STAT activation by interferon alpha resulting in inhibition of the interferon signaling pathway.</text>
</comment>
<keyword evidence="13 16" id="KW-1035">Host cytoplasm</keyword>
<dbReference type="GO" id="GO:0039548">
    <property type="term" value="P:symbiont-mediated suppression of host cytoplasmic pattern recognition receptor signaling pathway via inhibition of IRF3 activity"/>
    <property type="evidence" value="ECO:0007669"/>
    <property type="project" value="UniProtKB-UniRule"/>
</dbReference>
<keyword evidence="8 16" id="KW-0862">Zinc</keyword>
<evidence type="ECO:0000313" key="18">
    <source>
        <dbReference type="EMBL" id="AEA35047.1"/>
    </source>
</evidence>
<reference evidence="18 19" key="1">
    <citation type="journal article" date="2013" name="Vet. Pathol.">
        <title>Novel Genital Alphapapillomaviruses in Baboons (Papio hamadryas Anubis) With Cervical Dysplasia.</title>
        <authorList>
            <person name="Bergin I.L."/>
            <person name="Bell J.D."/>
            <person name="Chen Z."/>
            <person name="Zochowski M.K."/>
            <person name="Chai D."/>
            <person name="Schmidt K."/>
            <person name="Culmer D.L."/>
            <person name="Aronoff D.M."/>
            <person name="Patton D.L."/>
            <person name="Mwenda J.M."/>
            <person name="Wood C.E."/>
            <person name="Burk R.D."/>
        </authorList>
    </citation>
    <scope>NUCLEOTIDE SEQUENCE [LARGE SCALE GENOMIC DNA]</scope>
    <source>
        <strain evidence="18">Mac2085</strain>
    </source>
</reference>
<proteinExistence type="inferred from homology"/>
<protein>
    <recommendedName>
        <fullName evidence="16 17">Protein E6</fullName>
    </recommendedName>
</protein>
<keyword evidence="2 16" id="KW-0244">Early protein</keyword>
<keyword evidence="7 16" id="KW-0863">Zinc-finger</keyword>
<dbReference type="GO" id="GO:0003677">
    <property type="term" value="F:DNA binding"/>
    <property type="evidence" value="ECO:0007669"/>
    <property type="project" value="UniProtKB-UniRule"/>
</dbReference>
<evidence type="ECO:0000256" key="16">
    <source>
        <dbReference type="HAMAP-Rule" id="MF_04006"/>
    </source>
</evidence>
<feature type="zinc finger region" evidence="16">
    <location>
        <begin position="30"/>
        <end position="66"/>
    </location>
</feature>
<feature type="zinc finger region" evidence="16">
    <location>
        <begin position="103"/>
        <end position="139"/>
    </location>
</feature>
<dbReference type="Pfam" id="PF00518">
    <property type="entry name" value="E6"/>
    <property type="match status" value="1"/>
</dbReference>
<evidence type="ECO:0000313" key="19">
    <source>
        <dbReference type="Proteomes" id="UP000099447"/>
    </source>
</evidence>
<evidence type="ECO:0000256" key="10">
    <source>
        <dbReference type="ARBA" id="ARBA00023125"/>
    </source>
</evidence>
<dbReference type="Proteomes" id="UP000099447">
    <property type="component" value="Segment"/>
</dbReference>
<dbReference type="GO" id="GO:0039502">
    <property type="term" value="P:symbiont-mediated suppression of host type I interferon-mediated signaling pathway"/>
    <property type="evidence" value="ECO:0007669"/>
    <property type="project" value="UniProtKB-UniRule"/>
</dbReference>